<evidence type="ECO:0000313" key="1">
    <source>
        <dbReference type="EMBL" id="QDE31690.1"/>
    </source>
</evidence>
<reference evidence="1 2" key="1">
    <citation type="submission" date="2019-06" db="EMBL/GenBank/DDBJ databases">
        <title>The genome of Shewanella sp. SM1901.</title>
        <authorList>
            <person name="Cha Q."/>
        </authorList>
    </citation>
    <scope>NUCLEOTIDE SEQUENCE [LARGE SCALE GENOMIC DNA]</scope>
    <source>
        <strain evidence="1 2">SM1901</strain>
    </source>
</reference>
<protein>
    <submittedName>
        <fullName evidence="1">Uncharacterized protein</fullName>
    </submittedName>
</protein>
<dbReference type="EMBL" id="CP041036">
    <property type="protein sequence ID" value="QDE31690.1"/>
    <property type="molecule type" value="Genomic_DNA"/>
</dbReference>
<evidence type="ECO:0000313" key="2">
    <source>
        <dbReference type="Proteomes" id="UP000319809"/>
    </source>
</evidence>
<name>A0A4Y5YFX8_9GAMM</name>
<accession>A0A4Y5YFX8</accession>
<dbReference type="AlphaFoldDB" id="A0A4Y5YFX8"/>
<dbReference type="RefSeq" id="WP_140234493.1">
    <property type="nucleotide sequence ID" value="NZ_CP041036.1"/>
</dbReference>
<gene>
    <name evidence="1" type="ORF">FH971_12365</name>
</gene>
<dbReference type="KEGG" id="spol:FH971_12365"/>
<dbReference type="Proteomes" id="UP000319809">
    <property type="component" value="Chromosome"/>
</dbReference>
<sequence length="217" mass="24836">MNRTNRGQTPQDVRSNRAALLDKELDRFNKELLQEAKDKEALGILSRGNFIKLDAMSKLSRKRVRDSVVHSDKRYKSYGNLAVYSVDDFEGANLRREYGGGVYPLSAMFKHHKEFLEDGWCIGLDPVINSFGGVTKITAYFKKPKTLQVKDKALLFEFIKNELKEEYAIYNGKIDDAQNQLDAHWIALDRYESVTKPDKTILAEKAREARSRQGLAS</sequence>
<keyword evidence="2" id="KW-1185">Reference proteome</keyword>
<proteinExistence type="predicted"/>
<organism evidence="1 2">
    <name type="scientific">Shewanella polaris</name>
    <dbReference type="NCBI Taxonomy" id="2588449"/>
    <lineage>
        <taxon>Bacteria</taxon>
        <taxon>Pseudomonadati</taxon>
        <taxon>Pseudomonadota</taxon>
        <taxon>Gammaproteobacteria</taxon>
        <taxon>Alteromonadales</taxon>
        <taxon>Shewanellaceae</taxon>
        <taxon>Shewanella</taxon>
    </lineage>
</organism>